<evidence type="ECO:0000313" key="3">
    <source>
        <dbReference type="Proteomes" id="UP000293852"/>
    </source>
</evidence>
<dbReference type="GO" id="GO:0006313">
    <property type="term" value="P:DNA transposition"/>
    <property type="evidence" value="ECO:0007669"/>
    <property type="project" value="InterPro"/>
</dbReference>
<dbReference type="GO" id="GO:0003677">
    <property type="term" value="F:DNA binding"/>
    <property type="evidence" value="ECO:0007669"/>
    <property type="project" value="InterPro"/>
</dbReference>
<gene>
    <name evidence="2" type="ORF">EV386_1456</name>
</gene>
<organism evidence="2 3">
    <name type="scientific">Xylanimonas ulmi</name>
    <dbReference type="NCBI Taxonomy" id="228973"/>
    <lineage>
        <taxon>Bacteria</taxon>
        <taxon>Bacillati</taxon>
        <taxon>Actinomycetota</taxon>
        <taxon>Actinomycetes</taxon>
        <taxon>Micrococcales</taxon>
        <taxon>Promicromonosporaceae</taxon>
        <taxon>Xylanimonas</taxon>
    </lineage>
</organism>
<keyword evidence="3" id="KW-1185">Reference proteome</keyword>
<dbReference type="GO" id="GO:0004803">
    <property type="term" value="F:transposase activity"/>
    <property type="evidence" value="ECO:0007669"/>
    <property type="project" value="InterPro"/>
</dbReference>
<dbReference type="OrthoDB" id="4337860at2"/>
<dbReference type="Pfam" id="PF02371">
    <property type="entry name" value="Transposase_20"/>
    <property type="match status" value="1"/>
</dbReference>
<reference evidence="2 3" key="1">
    <citation type="submission" date="2019-02" db="EMBL/GenBank/DDBJ databases">
        <title>Sequencing the genomes of 1000 actinobacteria strains.</title>
        <authorList>
            <person name="Klenk H.-P."/>
        </authorList>
    </citation>
    <scope>NUCLEOTIDE SEQUENCE [LARGE SCALE GENOMIC DNA]</scope>
    <source>
        <strain evidence="2 3">DSM 16932</strain>
    </source>
</reference>
<sequence length="85" mass="8988">MLCKLAKRQQHLTTEASDLTMQIGEVVRCAAPQLLASFGVGVDTAAEILVVARDNPERIKSEAALGKLAGIAPVSMARLTTRRGA</sequence>
<proteinExistence type="predicted"/>
<dbReference type="EMBL" id="SGWX01000001">
    <property type="protein sequence ID" value="RZS61167.1"/>
    <property type="molecule type" value="Genomic_DNA"/>
</dbReference>
<comment type="caution">
    <text evidence="2">The sequence shown here is derived from an EMBL/GenBank/DDBJ whole genome shotgun (WGS) entry which is preliminary data.</text>
</comment>
<feature type="domain" description="Transposase IS116/IS110/IS902 C-terminal" evidence="1">
    <location>
        <begin position="34"/>
        <end position="74"/>
    </location>
</feature>
<evidence type="ECO:0000259" key="1">
    <source>
        <dbReference type="Pfam" id="PF02371"/>
    </source>
</evidence>
<dbReference type="InterPro" id="IPR003346">
    <property type="entry name" value="Transposase_20"/>
</dbReference>
<dbReference type="AlphaFoldDB" id="A0A4Q7M2U1"/>
<accession>A0A4Q7M2U1</accession>
<protein>
    <submittedName>
        <fullName evidence="2">Transposase IS116/IS110/IS902 family protein</fullName>
    </submittedName>
</protein>
<dbReference type="Proteomes" id="UP000293852">
    <property type="component" value="Unassembled WGS sequence"/>
</dbReference>
<name>A0A4Q7M2U1_9MICO</name>
<evidence type="ECO:0000313" key="2">
    <source>
        <dbReference type="EMBL" id="RZS61167.1"/>
    </source>
</evidence>
<dbReference type="RefSeq" id="WP_130413649.1">
    <property type="nucleotide sequence ID" value="NZ_SGWX01000001.1"/>
</dbReference>